<sequence length="196" mass="22705">MADTTIAGGRRRGIDRRSRPYYTDRRGIRHDTDRRGSRHGADRRGNRHGADRRKGFHTDLGGPFSNNGVRSHNEHINDCTTKPNVIQRGECYPYRQTYNQNDSFKPYNRGDITIWKNLDNKTGLVQNQSRNNIHQKNRSRGGYNNFKNSSCTVTESITDVLVFKVTNAEEFDEVLKKIKIHISPVSFYPYNVPMLF</sequence>
<dbReference type="GeneID" id="100570386"/>
<keyword evidence="3" id="KW-1185">Reference proteome</keyword>
<evidence type="ECO:0000313" key="2">
    <source>
        <dbReference type="EnsemblMetazoa" id="XP_016655991.1"/>
    </source>
</evidence>
<accession>A0A8R2H4X0</accession>
<evidence type="ECO:0000313" key="3">
    <source>
        <dbReference type="Proteomes" id="UP000007819"/>
    </source>
</evidence>
<dbReference type="Proteomes" id="UP000007819">
    <property type="component" value="Chromosome A3"/>
</dbReference>
<protein>
    <submittedName>
        <fullName evidence="2">Uncharacterized protein</fullName>
    </submittedName>
</protein>
<feature type="region of interest" description="Disordered" evidence="1">
    <location>
        <begin position="1"/>
        <end position="69"/>
    </location>
</feature>
<dbReference type="AlphaFoldDB" id="A0A8R2H4X0"/>
<dbReference type="EnsemblMetazoa" id="XM_016800502.2">
    <property type="protein sequence ID" value="XP_016655991.1"/>
    <property type="gene ID" value="LOC100570386"/>
</dbReference>
<organism evidence="2 3">
    <name type="scientific">Acyrthosiphon pisum</name>
    <name type="common">Pea aphid</name>
    <dbReference type="NCBI Taxonomy" id="7029"/>
    <lineage>
        <taxon>Eukaryota</taxon>
        <taxon>Metazoa</taxon>
        <taxon>Ecdysozoa</taxon>
        <taxon>Arthropoda</taxon>
        <taxon>Hexapoda</taxon>
        <taxon>Insecta</taxon>
        <taxon>Pterygota</taxon>
        <taxon>Neoptera</taxon>
        <taxon>Paraneoptera</taxon>
        <taxon>Hemiptera</taxon>
        <taxon>Sternorrhyncha</taxon>
        <taxon>Aphidomorpha</taxon>
        <taxon>Aphidoidea</taxon>
        <taxon>Aphididae</taxon>
        <taxon>Macrosiphini</taxon>
        <taxon>Acyrthosiphon</taxon>
    </lineage>
</organism>
<proteinExistence type="predicted"/>
<reference evidence="3" key="1">
    <citation type="submission" date="2010-06" db="EMBL/GenBank/DDBJ databases">
        <authorList>
            <person name="Jiang H."/>
            <person name="Abraham K."/>
            <person name="Ali S."/>
            <person name="Alsbrooks S.L."/>
            <person name="Anim B.N."/>
            <person name="Anosike U.S."/>
            <person name="Attaway T."/>
            <person name="Bandaranaike D.P."/>
            <person name="Battles P.K."/>
            <person name="Bell S.N."/>
            <person name="Bell A.V."/>
            <person name="Beltran B."/>
            <person name="Bickham C."/>
            <person name="Bustamante Y."/>
            <person name="Caleb T."/>
            <person name="Canada A."/>
            <person name="Cardenas V."/>
            <person name="Carter K."/>
            <person name="Chacko J."/>
            <person name="Chandrabose M.N."/>
            <person name="Chavez D."/>
            <person name="Chavez A."/>
            <person name="Chen L."/>
            <person name="Chu H.-S."/>
            <person name="Claassen K.J."/>
            <person name="Cockrell R."/>
            <person name="Collins M."/>
            <person name="Cooper J.A."/>
            <person name="Cree A."/>
            <person name="Curry S.M."/>
            <person name="Da Y."/>
            <person name="Dao M.D."/>
            <person name="Das B."/>
            <person name="Davila M.-L."/>
            <person name="Davy-Carroll L."/>
            <person name="Denson S."/>
            <person name="Dinh H."/>
            <person name="Ebong V.E."/>
            <person name="Edwards J.R."/>
            <person name="Egan A."/>
            <person name="El-Daye J."/>
            <person name="Escobedo L."/>
            <person name="Fernandez S."/>
            <person name="Fernando P.R."/>
            <person name="Flagg N."/>
            <person name="Forbes L.D."/>
            <person name="Fowler R.G."/>
            <person name="Fu Q."/>
            <person name="Gabisi R.A."/>
            <person name="Ganer J."/>
            <person name="Garbino Pronczuk A."/>
            <person name="Garcia R.M."/>
            <person name="Garner T."/>
            <person name="Garrett T.E."/>
            <person name="Gonzalez D.A."/>
            <person name="Hamid H."/>
            <person name="Hawkins E.S."/>
            <person name="Hirani K."/>
            <person name="Hogues M.E."/>
            <person name="Hollins B."/>
            <person name="Hsiao C.-H."/>
            <person name="Jabil R."/>
            <person name="James M.L."/>
            <person name="Jhangiani S.N."/>
            <person name="Johnson B."/>
            <person name="Johnson Q."/>
            <person name="Joshi V."/>
            <person name="Kalu J.B."/>
            <person name="Kam C."/>
            <person name="Kashfia A."/>
            <person name="Keebler J."/>
            <person name="Kisamo H."/>
            <person name="Kovar C.L."/>
            <person name="Lago L.A."/>
            <person name="Lai C.-Y."/>
            <person name="Laidlaw J."/>
            <person name="Lara F."/>
            <person name="Le T.-K."/>
            <person name="Lee S.L."/>
            <person name="Legall F.H."/>
            <person name="Lemon S.J."/>
            <person name="Lewis L.R."/>
            <person name="Li B."/>
            <person name="Liu Y."/>
            <person name="Liu Y.-S."/>
            <person name="Lopez J."/>
            <person name="Lozado R.J."/>
            <person name="Lu J."/>
            <person name="Madu R.C."/>
            <person name="Maheshwari M."/>
            <person name="Maheshwari R."/>
            <person name="Malloy K."/>
            <person name="Martinez E."/>
            <person name="Mathew T."/>
            <person name="Mercado I.C."/>
            <person name="Mercado C."/>
            <person name="Meyer B."/>
            <person name="Montgomery K."/>
            <person name="Morgan M.B."/>
            <person name="Munidasa M."/>
            <person name="Nazareth L.V."/>
            <person name="Nelson J."/>
            <person name="Ng B.M."/>
            <person name="Nguyen N.B."/>
            <person name="Nguyen P.Q."/>
            <person name="Nguyen T."/>
            <person name="Obregon M."/>
            <person name="Okwuonu G.O."/>
            <person name="Onwere C.G."/>
            <person name="Orozco G."/>
            <person name="Parra A."/>
            <person name="Patel S."/>
            <person name="Patil S."/>
            <person name="Perez A."/>
            <person name="Perez Y."/>
            <person name="Pham C."/>
            <person name="Primus E.L."/>
            <person name="Pu L.-L."/>
            <person name="Puazo M."/>
            <person name="Qin X."/>
            <person name="Quiroz J.B."/>
            <person name="Reese J."/>
            <person name="Richards S."/>
            <person name="Rives C.M."/>
            <person name="Robberts R."/>
            <person name="Ruiz S.J."/>
            <person name="Ruiz M.J."/>
            <person name="Santibanez J."/>
            <person name="Schneider B.W."/>
            <person name="Sisson I."/>
            <person name="Smith M."/>
            <person name="Sodergren E."/>
            <person name="Song X.-Z."/>
            <person name="Song B.B."/>
            <person name="Summersgill H."/>
            <person name="Thelus R."/>
            <person name="Thornton R.D."/>
            <person name="Trejos Z.Y."/>
            <person name="Usmani K."/>
            <person name="Vattathil S."/>
            <person name="Villasana D."/>
            <person name="Walker D.L."/>
            <person name="Wang S."/>
            <person name="Wang K."/>
            <person name="White C.S."/>
            <person name="Williams A.C."/>
            <person name="Williamson J."/>
            <person name="Wilson K."/>
            <person name="Woghiren I.O."/>
            <person name="Woodworth J.R."/>
            <person name="Worley K.C."/>
            <person name="Wright R.A."/>
            <person name="Wu W."/>
            <person name="Young L."/>
            <person name="Zhang L."/>
            <person name="Zhang J."/>
            <person name="Zhu Y."/>
            <person name="Muzny D.M."/>
            <person name="Weinstock G."/>
            <person name="Gibbs R.A."/>
        </authorList>
    </citation>
    <scope>NUCLEOTIDE SEQUENCE [LARGE SCALE GENOMIC DNA]</scope>
    <source>
        <strain evidence="3">LSR1</strain>
    </source>
</reference>
<evidence type="ECO:0000256" key="1">
    <source>
        <dbReference type="SAM" id="MobiDB-lite"/>
    </source>
</evidence>
<dbReference type="RefSeq" id="XP_016655991.1">
    <property type="nucleotide sequence ID" value="XM_016800502.1"/>
</dbReference>
<reference evidence="2" key="2">
    <citation type="submission" date="2022-06" db="UniProtKB">
        <authorList>
            <consortium name="EnsemblMetazoa"/>
        </authorList>
    </citation>
    <scope>IDENTIFICATION</scope>
</reference>
<name>A0A8R2H4X0_ACYPI</name>
<feature type="compositionally biased region" description="Basic and acidic residues" evidence="1">
    <location>
        <begin position="15"/>
        <end position="57"/>
    </location>
</feature>